<evidence type="ECO:0000256" key="1">
    <source>
        <dbReference type="ARBA" id="ARBA00022741"/>
    </source>
</evidence>
<dbReference type="Pfam" id="PF02954">
    <property type="entry name" value="HTH_8"/>
    <property type="match status" value="1"/>
</dbReference>
<dbReference type="AlphaFoldDB" id="A0A975SMW2"/>
<dbReference type="Pfam" id="PF00158">
    <property type="entry name" value="Sigma54_activat"/>
    <property type="match status" value="1"/>
</dbReference>
<evidence type="ECO:0000313" key="9">
    <source>
        <dbReference type="Proteomes" id="UP000683428"/>
    </source>
</evidence>
<sequence length="506" mass="53896">MAPESAPLPPANPTPDLEALYAIGRELGRGPELALSLGPALQCLQTRLGAQEIRLLLQTGPGLWQCHGTRLPREEGPNAAATPEAWLERLSGDLSDPGATNPERITRAVPVGDARPPTGWLLARFDRAPAGESTLLALTAGLVAQQLAVRAQPAPGDGQAPSLGVRRQIAAWEQLEGLVGTSRAMEEIFTDLLRIAPKAGPVLLEGEPGTGKARVAQALHRLSPRQGGPFVAVDCHDTPEAVLIRRLFGPGEGGETGAWHRALGGSLYLDGIGSVGPAVQARLLHLLQAQEGGQGTAREDVRLLVATPPNLESLVVSARFRTDLYYRLHGEALRLPPLRERREDIPALVAQVLGRLSRNRPQPLELAPGVLETLYRCQWPGNVAGLESCLAQAAAQSPEALIRHLPCGTSRCQAAGPHGLPPQATAPALAAPPPPEEGPRPRPASQVPQSPPGATARNGDIIDRQSVLWALEKCGWVQAKAARLLHISARQMWYAVHKYGIQLKKL</sequence>
<organism evidence="8 9">
    <name type="scientific">Azospira inquinata</name>
    <dbReference type="NCBI Taxonomy" id="2785627"/>
    <lineage>
        <taxon>Bacteria</taxon>
        <taxon>Pseudomonadati</taxon>
        <taxon>Pseudomonadota</taxon>
        <taxon>Betaproteobacteria</taxon>
        <taxon>Rhodocyclales</taxon>
        <taxon>Rhodocyclaceae</taxon>
        <taxon>Azospira</taxon>
    </lineage>
</organism>
<dbReference type="GO" id="GO:0005524">
    <property type="term" value="F:ATP binding"/>
    <property type="evidence" value="ECO:0007669"/>
    <property type="project" value="UniProtKB-KW"/>
</dbReference>
<dbReference type="PANTHER" id="PTHR32071:SF117">
    <property type="entry name" value="PTS-DEPENDENT DIHYDROXYACETONE KINASE OPERON REGULATORY PROTEIN-RELATED"/>
    <property type="match status" value="1"/>
</dbReference>
<dbReference type="SMART" id="SM00382">
    <property type="entry name" value="AAA"/>
    <property type="match status" value="1"/>
</dbReference>
<gene>
    <name evidence="8" type="ORF">Azoinq_01300</name>
</gene>
<protein>
    <submittedName>
        <fullName evidence="8">Sigma 54-interacting transcriptional regulator</fullName>
    </submittedName>
</protein>
<feature type="region of interest" description="Disordered" evidence="6">
    <location>
        <begin position="416"/>
        <end position="459"/>
    </location>
</feature>
<dbReference type="GO" id="GO:0006355">
    <property type="term" value="P:regulation of DNA-templated transcription"/>
    <property type="evidence" value="ECO:0007669"/>
    <property type="project" value="InterPro"/>
</dbReference>
<evidence type="ECO:0000256" key="2">
    <source>
        <dbReference type="ARBA" id="ARBA00022840"/>
    </source>
</evidence>
<evidence type="ECO:0000256" key="5">
    <source>
        <dbReference type="ARBA" id="ARBA00023163"/>
    </source>
</evidence>
<dbReference type="InterPro" id="IPR002197">
    <property type="entry name" value="HTH_Fis"/>
</dbReference>
<keyword evidence="4" id="KW-0238">DNA-binding</keyword>
<dbReference type="PROSITE" id="PS50045">
    <property type="entry name" value="SIGMA54_INTERACT_4"/>
    <property type="match status" value="1"/>
</dbReference>
<dbReference type="GO" id="GO:0043565">
    <property type="term" value="F:sequence-specific DNA binding"/>
    <property type="evidence" value="ECO:0007669"/>
    <property type="project" value="InterPro"/>
</dbReference>
<keyword evidence="3" id="KW-0805">Transcription regulation</keyword>
<dbReference type="PANTHER" id="PTHR32071">
    <property type="entry name" value="TRANSCRIPTIONAL REGULATORY PROTEIN"/>
    <property type="match status" value="1"/>
</dbReference>
<dbReference type="InterPro" id="IPR003593">
    <property type="entry name" value="AAA+_ATPase"/>
</dbReference>
<keyword evidence="2" id="KW-0067">ATP-binding</keyword>
<evidence type="ECO:0000256" key="6">
    <source>
        <dbReference type="SAM" id="MobiDB-lite"/>
    </source>
</evidence>
<dbReference type="InterPro" id="IPR002078">
    <property type="entry name" value="Sigma_54_int"/>
</dbReference>
<dbReference type="CDD" id="cd00009">
    <property type="entry name" value="AAA"/>
    <property type="match status" value="1"/>
</dbReference>
<dbReference type="KEGG" id="aiq:Azoinq_01300"/>
<dbReference type="InterPro" id="IPR058031">
    <property type="entry name" value="AAA_lid_NorR"/>
</dbReference>
<keyword evidence="9" id="KW-1185">Reference proteome</keyword>
<keyword evidence="5" id="KW-0804">Transcription</keyword>
<keyword evidence="1" id="KW-0547">Nucleotide-binding</keyword>
<evidence type="ECO:0000259" key="7">
    <source>
        <dbReference type="PROSITE" id="PS50045"/>
    </source>
</evidence>
<evidence type="ECO:0000256" key="3">
    <source>
        <dbReference type="ARBA" id="ARBA00023015"/>
    </source>
</evidence>
<evidence type="ECO:0000256" key="4">
    <source>
        <dbReference type="ARBA" id="ARBA00023125"/>
    </source>
</evidence>
<dbReference type="EMBL" id="CP064782">
    <property type="protein sequence ID" value="QWT49284.1"/>
    <property type="molecule type" value="Genomic_DNA"/>
</dbReference>
<feature type="domain" description="Sigma-54 factor interaction" evidence="7">
    <location>
        <begin position="178"/>
        <end position="395"/>
    </location>
</feature>
<evidence type="ECO:0000313" key="8">
    <source>
        <dbReference type="EMBL" id="QWT49284.1"/>
    </source>
</evidence>
<dbReference type="Pfam" id="PF25601">
    <property type="entry name" value="AAA_lid_14"/>
    <property type="match status" value="1"/>
</dbReference>
<dbReference type="Proteomes" id="UP000683428">
    <property type="component" value="Chromosome"/>
</dbReference>
<reference evidence="8" key="1">
    <citation type="submission" date="2020-11" db="EMBL/GenBank/DDBJ databases">
        <title>Azospira inquinata sp. nov.</title>
        <authorList>
            <person name="Moe W.M."/>
            <person name="Mikes M.C."/>
        </authorList>
    </citation>
    <scope>NUCLEOTIDE SEQUENCE</scope>
    <source>
        <strain evidence="8">Azo-3</strain>
    </source>
</reference>
<accession>A0A975SMW2</accession>
<name>A0A975SMW2_9RHOO</name>
<dbReference type="RefSeq" id="WP_216127651.1">
    <property type="nucleotide sequence ID" value="NZ_CP064782.1"/>
</dbReference>
<proteinExistence type="predicted"/>